<evidence type="ECO:0000313" key="3">
    <source>
        <dbReference type="Proteomes" id="UP000450000"/>
    </source>
</evidence>
<organism evidence="2 3">
    <name type="scientific">Streptomyces kaniharaensis</name>
    <dbReference type="NCBI Taxonomy" id="212423"/>
    <lineage>
        <taxon>Bacteria</taxon>
        <taxon>Bacillati</taxon>
        <taxon>Actinomycetota</taxon>
        <taxon>Actinomycetes</taxon>
        <taxon>Kitasatosporales</taxon>
        <taxon>Streptomycetaceae</taxon>
        <taxon>Streptomyces</taxon>
    </lineage>
</organism>
<dbReference type="Proteomes" id="UP000450000">
    <property type="component" value="Unassembled WGS sequence"/>
</dbReference>
<dbReference type="RefSeq" id="WP_153466706.1">
    <property type="nucleotide sequence ID" value="NZ_WBOF01000002.1"/>
</dbReference>
<evidence type="ECO:0000256" key="1">
    <source>
        <dbReference type="SAM" id="MobiDB-lite"/>
    </source>
</evidence>
<proteinExistence type="predicted"/>
<evidence type="ECO:0000313" key="2">
    <source>
        <dbReference type="EMBL" id="MQS15941.1"/>
    </source>
</evidence>
<dbReference type="EMBL" id="WBOF01000002">
    <property type="protein sequence ID" value="MQS15941.1"/>
    <property type="molecule type" value="Genomic_DNA"/>
</dbReference>
<name>A0A6N7KWV8_9ACTN</name>
<dbReference type="OrthoDB" id="9805101at2"/>
<feature type="compositionally biased region" description="Low complexity" evidence="1">
    <location>
        <begin position="77"/>
        <end position="102"/>
    </location>
</feature>
<keyword evidence="3" id="KW-1185">Reference proteome</keyword>
<gene>
    <name evidence="2" type="ORF">F7Q99_27720</name>
</gene>
<feature type="region of interest" description="Disordered" evidence="1">
    <location>
        <begin position="74"/>
        <end position="150"/>
    </location>
</feature>
<dbReference type="AlphaFoldDB" id="A0A6N7KWV8"/>
<comment type="caution">
    <text evidence="2">The sequence shown here is derived from an EMBL/GenBank/DDBJ whole genome shotgun (WGS) entry which is preliminary data.</text>
</comment>
<feature type="compositionally biased region" description="Low complexity" evidence="1">
    <location>
        <begin position="120"/>
        <end position="150"/>
    </location>
</feature>
<sequence length="150" mass="15993">MTDTTRPDPDPAAAPRLELALCSSRPAPADRDLGRPVLDSPPVRGSMWLRWTRHDGIRTLHQGADLARGWTEKDVDGWWPWSTAGSSSAPSRAPCRSPSSTPRRGRPARRCTPPSPSTPTTPSTPRTRTTTRSTGCSAASAAGSAAGRPE</sequence>
<reference evidence="2 3" key="1">
    <citation type="submission" date="2019-09" db="EMBL/GenBank/DDBJ databases">
        <title>Genome Sequences of Streptomyces kaniharaensis ATCC 21070.</title>
        <authorList>
            <person name="Zhu W."/>
            <person name="De Crecy-Lagard V."/>
            <person name="Richards N.G."/>
        </authorList>
    </citation>
    <scope>NUCLEOTIDE SEQUENCE [LARGE SCALE GENOMIC DNA]</scope>
    <source>
        <strain evidence="2 3">SF-557</strain>
    </source>
</reference>
<protein>
    <submittedName>
        <fullName evidence="2">Uncharacterized protein</fullName>
    </submittedName>
</protein>
<accession>A0A6N7KWV8</accession>
<feature type="region of interest" description="Disordered" evidence="1">
    <location>
        <begin position="23"/>
        <end position="44"/>
    </location>
</feature>